<accession>A0A3M7QPT3</accession>
<evidence type="ECO:0000313" key="2">
    <source>
        <dbReference type="Proteomes" id="UP000276133"/>
    </source>
</evidence>
<protein>
    <submittedName>
        <fullName evidence="1">Uncharacterized protein</fullName>
    </submittedName>
</protein>
<dbReference type="AlphaFoldDB" id="A0A3M7QPT3"/>
<reference evidence="1 2" key="1">
    <citation type="journal article" date="2018" name="Sci. Rep.">
        <title>Genomic signatures of local adaptation to the degree of environmental predictability in rotifers.</title>
        <authorList>
            <person name="Franch-Gras L."/>
            <person name="Hahn C."/>
            <person name="Garcia-Roger E.M."/>
            <person name="Carmona M.J."/>
            <person name="Serra M."/>
            <person name="Gomez A."/>
        </authorList>
    </citation>
    <scope>NUCLEOTIDE SEQUENCE [LARGE SCALE GENOMIC DNA]</scope>
    <source>
        <strain evidence="1">HYR1</strain>
    </source>
</reference>
<comment type="caution">
    <text evidence="1">The sequence shown here is derived from an EMBL/GenBank/DDBJ whole genome shotgun (WGS) entry which is preliminary data.</text>
</comment>
<proteinExistence type="predicted"/>
<dbReference type="Proteomes" id="UP000276133">
    <property type="component" value="Unassembled WGS sequence"/>
</dbReference>
<gene>
    <name evidence="1" type="ORF">BpHYR1_027186</name>
</gene>
<keyword evidence="2" id="KW-1185">Reference proteome</keyword>
<feature type="non-terminal residue" evidence="1">
    <location>
        <position position="83"/>
    </location>
</feature>
<organism evidence="1 2">
    <name type="scientific">Brachionus plicatilis</name>
    <name type="common">Marine rotifer</name>
    <name type="synonym">Brachionus muelleri</name>
    <dbReference type="NCBI Taxonomy" id="10195"/>
    <lineage>
        <taxon>Eukaryota</taxon>
        <taxon>Metazoa</taxon>
        <taxon>Spiralia</taxon>
        <taxon>Gnathifera</taxon>
        <taxon>Rotifera</taxon>
        <taxon>Eurotatoria</taxon>
        <taxon>Monogononta</taxon>
        <taxon>Pseudotrocha</taxon>
        <taxon>Ploima</taxon>
        <taxon>Brachionidae</taxon>
        <taxon>Brachionus</taxon>
    </lineage>
</organism>
<evidence type="ECO:0000313" key="1">
    <source>
        <dbReference type="EMBL" id="RNA13229.1"/>
    </source>
</evidence>
<sequence length="83" mass="9885">MEKYKNLLWVLAGIHYMINKKKPTEVCFQIFFISQRFKVKMKSWYCNRALGRGLMAIYTSEPPTILQGFKKLNSHHNKEMESL</sequence>
<name>A0A3M7QPT3_BRAPC</name>
<dbReference type="EMBL" id="REGN01005470">
    <property type="protein sequence ID" value="RNA13229.1"/>
    <property type="molecule type" value="Genomic_DNA"/>
</dbReference>